<organism evidence="9 10">
    <name type="scientific">Dongia sedimenti</name>
    <dbReference type="NCBI Taxonomy" id="3064282"/>
    <lineage>
        <taxon>Bacteria</taxon>
        <taxon>Pseudomonadati</taxon>
        <taxon>Pseudomonadota</taxon>
        <taxon>Alphaproteobacteria</taxon>
        <taxon>Rhodospirillales</taxon>
        <taxon>Dongiaceae</taxon>
        <taxon>Dongia</taxon>
    </lineage>
</organism>
<proteinExistence type="predicted"/>
<dbReference type="InterPro" id="IPR005467">
    <property type="entry name" value="His_kinase_dom"/>
</dbReference>
<keyword evidence="7" id="KW-0812">Transmembrane</keyword>
<dbReference type="CDD" id="cd18773">
    <property type="entry name" value="PDC1_HK_sensor"/>
    <property type="match status" value="1"/>
</dbReference>
<dbReference type="InterPro" id="IPR036890">
    <property type="entry name" value="HATPase_C_sf"/>
</dbReference>
<reference evidence="10" key="1">
    <citation type="submission" date="2023-08" db="EMBL/GenBank/DDBJ databases">
        <title>Rhodospirillaceae gen. nov., a novel taxon isolated from the Yangtze River Yuezi River estuary sludge.</title>
        <authorList>
            <person name="Ruan L."/>
        </authorList>
    </citation>
    <scope>NUCLEOTIDE SEQUENCE [LARGE SCALE GENOMIC DNA]</scope>
    <source>
        <strain evidence="10">R-7</strain>
    </source>
</reference>
<keyword evidence="4" id="KW-0808">Transferase</keyword>
<dbReference type="InterPro" id="IPR004358">
    <property type="entry name" value="Sig_transdc_His_kin-like_C"/>
</dbReference>
<evidence type="ECO:0000256" key="1">
    <source>
        <dbReference type="ARBA" id="ARBA00000085"/>
    </source>
</evidence>
<comment type="caution">
    <text evidence="9">The sequence shown here is derived from an EMBL/GenBank/DDBJ whole genome shotgun (WGS) entry which is preliminary data.</text>
</comment>
<evidence type="ECO:0000313" key="10">
    <source>
        <dbReference type="Proteomes" id="UP001230156"/>
    </source>
</evidence>
<feature type="transmembrane region" description="Helical" evidence="7">
    <location>
        <begin position="12"/>
        <end position="33"/>
    </location>
</feature>
<keyword evidence="6" id="KW-0902">Two-component regulatory system</keyword>
<evidence type="ECO:0000256" key="7">
    <source>
        <dbReference type="SAM" id="Phobius"/>
    </source>
</evidence>
<dbReference type="SUPFAM" id="SSF55874">
    <property type="entry name" value="ATPase domain of HSP90 chaperone/DNA topoisomerase II/histidine kinase"/>
    <property type="match status" value="1"/>
</dbReference>
<dbReference type="InterPro" id="IPR003594">
    <property type="entry name" value="HATPase_dom"/>
</dbReference>
<evidence type="ECO:0000259" key="8">
    <source>
        <dbReference type="PROSITE" id="PS50109"/>
    </source>
</evidence>
<dbReference type="Gene3D" id="3.30.565.10">
    <property type="entry name" value="Histidine kinase-like ATPase, C-terminal domain"/>
    <property type="match status" value="1"/>
</dbReference>
<dbReference type="Proteomes" id="UP001230156">
    <property type="component" value="Unassembled WGS sequence"/>
</dbReference>
<accession>A0ABU0YN69</accession>
<evidence type="ECO:0000313" key="9">
    <source>
        <dbReference type="EMBL" id="MDQ7249168.1"/>
    </source>
</evidence>
<dbReference type="InterPro" id="IPR003661">
    <property type="entry name" value="HisK_dim/P_dom"/>
</dbReference>
<dbReference type="RefSeq" id="WP_379956865.1">
    <property type="nucleotide sequence ID" value="NZ_JAUYVI010000005.1"/>
</dbReference>
<dbReference type="SMART" id="SM00387">
    <property type="entry name" value="HATPase_c"/>
    <property type="match status" value="1"/>
</dbReference>
<dbReference type="Gene3D" id="1.10.287.130">
    <property type="match status" value="1"/>
</dbReference>
<evidence type="ECO:0000256" key="6">
    <source>
        <dbReference type="ARBA" id="ARBA00023012"/>
    </source>
</evidence>
<sequence length="635" mass="68379">MADLWRRARGKALAYTAYATAMLAAACGLWVLGTQEYQARLERMEHESADVAASIEMLVGTSIDHVDMLRHQAEALLGESSTSFAARRLFAGLKPSRDFSGYALDSVPRGVDPRRVGNLTGSGEIPPIESGAGREILMALTLNPLLDATHDQIPDAAWVYYTSANGFIAMQPWVPSRVFHWTEDVPTYDFYKLGHPTKNPARQVFWTDLYLDLAGKGMMATVGAPVYDQTGRFRGTINLDLTLGTMSQLVARGDLGLARALLVTDQNHVIADSVTNGVAPAALANLSGLLPQLAELRQAAVAPGVFRRHADWLIRSTAIEGAPWRLVMVVDRSALALEVVRSIWIGFVGLALLAVALLAVEQRRRTGAALAEKVAQLKGVSMKLAAARDEALQANRAKSMLLANVSHELRTPLNAIIGFSDMMRHKVYGPLGDPKYEGYAADIQQSGQLLLDLINDLLDATKLESGHYELVETPCDLAALLHEATRLVKVQAERAEVAVKLRIDGILPPVLADARALRQVMLNLLSNGIKFTPANGMVRLTCTRAADGGVVITVADTGRGIAPEEMKELFRPFARTTEAKQANTPGTGLGLAIVKSLVELHQGTIAMESRPGFGTTVTVTLPAARVIAAQVQGAA</sequence>
<name>A0ABU0YN69_9PROT</name>
<dbReference type="PROSITE" id="PS51257">
    <property type="entry name" value="PROKAR_LIPOPROTEIN"/>
    <property type="match status" value="1"/>
</dbReference>
<dbReference type="CDD" id="cd16922">
    <property type="entry name" value="HATPase_EvgS-ArcB-TorS-like"/>
    <property type="match status" value="1"/>
</dbReference>
<dbReference type="CDD" id="cd00082">
    <property type="entry name" value="HisKA"/>
    <property type="match status" value="1"/>
</dbReference>
<evidence type="ECO:0000256" key="2">
    <source>
        <dbReference type="ARBA" id="ARBA00012438"/>
    </source>
</evidence>
<dbReference type="Gene3D" id="3.30.450.20">
    <property type="entry name" value="PAS domain"/>
    <property type="match status" value="2"/>
</dbReference>
<dbReference type="PANTHER" id="PTHR43711:SF26">
    <property type="entry name" value="SENSOR HISTIDINE KINASE RCSC"/>
    <property type="match status" value="1"/>
</dbReference>
<keyword evidence="10" id="KW-1185">Reference proteome</keyword>
<keyword evidence="5 9" id="KW-0418">Kinase</keyword>
<feature type="domain" description="Histidine kinase" evidence="8">
    <location>
        <begin position="404"/>
        <end position="625"/>
    </location>
</feature>
<dbReference type="Pfam" id="PF00512">
    <property type="entry name" value="HisKA"/>
    <property type="match status" value="1"/>
</dbReference>
<keyword evidence="7" id="KW-1133">Transmembrane helix</keyword>
<dbReference type="EMBL" id="JAUYVI010000005">
    <property type="protein sequence ID" value="MDQ7249168.1"/>
    <property type="molecule type" value="Genomic_DNA"/>
</dbReference>
<keyword evidence="3" id="KW-0597">Phosphoprotein</keyword>
<keyword evidence="7" id="KW-0472">Membrane</keyword>
<dbReference type="SMART" id="SM00388">
    <property type="entry name" value="HisKA"/>
    <property type="match status" value="1"/>
</dbReference>
<dbReference type="InterPro" id="IPR050736">
    <property type="entry name" value="Sensor_HK_Regulatory"/>
</dbReference>
<dbReference type="SUPFAM" id="SSF47384">
    <property type="entry name" value="Homodimeric domain of signal transducing histidine kinase"/>
    <property type="match status" value="1"/>
</dbReference>
<dbReference type="PROSITE" id="PS50109">
    <property type="entry name" value="HIS_KIN"/>
    <property type="match status" value="1"/>
</dbReference>
<dbReference type="Pfam" id="PF22673">
    <property type="entry name" value="MCP-like_PDC_1"/>
    <property type="match status" value="1"/>
</dbReference>
<dbReference type="PRINTS" id="PR00344">
    <property type="entry name" value="BCTRLSENSOR"/>
</dbReference>
<comment type="catalytic activity">
    <reaction evidence="1">
        <text>ATP + protein L-histidine = ADP + protein N-phospho-L-histidine.</text>
        <dbReference type="EC" id="2.7.13.3"/>
    </reaction>
</comment>
<dbReference type="Pfam" id="PF02518">
    <property type="entry name" value="HATPase_c"/>
    <property type="match status" value="1"/>
</dbReference>
<dbReference type="PANTHER" id="PTHR43711">
    <property type="entry name" value="TWO-COMPONENT HISTIDINE KINASE"/>
    <property type="match status" value="1"/>
</dbReference>
<dbReference type="EC" id="2.7.13.3" evidence="2"/>
<feature type="transmembrane region" description="Helical" evidence="7">
    <location>
        <begin position="342"/>
        <end position="360"/>
    </location>
</feature>
<gene>
    <name evidence="9" type="ORF">Q8A70_15885</name>
</gene>
<evidence type="ECO:0000256" key="4">
    <source>
        <dbReference type="ARBA" id="ARBA00022679"/>
    </source>
</evidence>
<evidence type="ECO:0000256" key="5">
    <source>
        <dbReference type="ARBA" id="ARBA00022777"/>
    </source>
</evidence>
<protein>
    <recommendedName>
        <fullName evidence="2">histidine kinase</fullName>
        <ecNumber evidence="2">2.7.13.3</ecNumber>
    </recommendedName>
</protein>
<dbReference type="InterPro" id="IPR036097">
    <property type="entry name" value="HisK_dim/P_sf"/>
</dbReference>
<evidence type="ECO:0000256" key="3">
    <source>
        <dbReference type="ARBA" id="ARBA00022553"/>
    </source>
</evidence>
<dbReference type="GO" id="GO:0016301">
    <property type="term" value="F:kinase activity"/>
    <property type="evidence" value="ECO:0007669"/>
    <property type="project" value="UniProtKB-KW"/>
</dbReference>